<accession>A0A445EEU9</accession>
<evidence type="ECO:0000313" key="2">
    <source>
        <dbReference type="Proteomes" id="UP000289738"/>
    </source>
</evidence>
<dbReference type="PANTHER" id="PTHR47165">
    <property type="entry name" value="OS03G0429900 PROTEIN"/>
    <property type="match status" value="1"/>
</dbReference>
<comment type="caution">
    <text evidence="1">The sequence shown here is derived from an EMBL/GenBank/DDBJ whole genome shotgun (WGS) entry which is preliminary data.</text>
</comment>
<dbReference type="Gene3D" id="2.40.50.140">
    <property type="entry name" value="Nucleic acid-binding proteins"/>
    <property type="match status" value="2"/>
</dbReference>
<dbReference type="PANTHER" id="PTHR47165:SF4">
    <property type="entry name" value="OS03G0429900 PROTEIN"/>
    <property type="match status" value="1"/>
</dbReference>
<dbReference type="EMBL" id="SDMP01000002">
    <property type="protein sequence ID" value="RYR73785.1"/>
    <property type="molecule type" value="Genomic_DNA"/>
</dbReference>
<dbReference type="SUPFAM" id="SSF50249">
    <property type="entry name" value="Nucleic acid-binding proteins"/>
    <property type="match status" value="2"/>
</dbReference>
<keyword evidence="2" id="KW-1185">Reference proteome</keyword>
<evidence type="ECO:0008006" key="3">
    <source>
        <dbReference type="Google" id="ProtNLM"/>
    </source>
</evidence>
<organism evidence="1 2">
    <name type="scientific">Arachis hypogaea</name>
    <name type="common">Peanut</name>
    <dbReference type="NCBI Taxonomy" id="3818"/>
    <lineage>
        <taxon>Eukaryota</taxon>
        <taxon>Viridiplantae</taxon>
        <taxon>Streptophyta</taxon>
        <taxon>Embryophyta</taxon>
        <taxon>Tracheophyta</taxon>
        <taxon>Spermatophyta</taxon>
        <taxon>Magnoliopsida</taxon>
        <taxon>eudicotyledons</taxon>
        <taxon>Gunneridae</taxon>
        <taxon>Pentapetalae</taxon>
        <taxon>rosids</taxon>
        <taxon>fabids</taxon>
        <taxon>Fabales</taxon>
        <taxon>Fabaceae</taxon>
        <taxon>Papilionoideae</taxon>
        <taxon>50 kb inversion clade</taxon>
        <taxon>dalbergioids sensu lato</taxon>
        <taxon>Dalbergieae</taxon>
        <taxon>Pterocarpus clade</taxon>
        <taxon>Arachis</taxon>
    </lineage>
</organism>
<proteinExistence type="predicted"/>
<dbReference type="Proteomes" id="UP000289738">
    <property type="component" value="Chromosome A02"/>
</dbReference>
<name>A0A445EEU9_ARAHY</name>
<reference evidence="1 2" key="1">
    <citation type="submission" date="2019-01" db="EMBL/GenBank/DDBJ databases">
        <title>Sequencing of cultivated peanut Arachis hypogaea provides insights into genome evolution and oil improvement.</title>
        <authorList>
            <person name="Chen X."/>
        </authorList>
    </citation>
    <scope>NUCLEOTIDE SEQUENCE [LARGE SCALE GENOMIC DNA]</scope>
    <source>
        <strain evidence="2">cv. Fuhuasheng</strain>
        <tissue evidence="1">Leaves</tissue>
    </source>
</reference>
<evidence type="ECO:0000313" key="1">
    <source>
        <dbReference type="EMBL" id="RYR73785.1"/>
    </source>
</evidence>
<gene>
    <name evidence="1" type="ORF">Ahy_A02g008284</name>
</gene>
<protein>
    <recommendedName>
        <fullName evidence="3">Replication factor A C-terminal domain-containing protein</fullName>
    </recommendedName>
</protein>
<sequence>MLWLSGVDFVGLLSAKSDLIPFKKKKRKSHYMKIELDDLSGNEKLSCTLWENYASELVTLLDANKATEFIIVLQFVEMKFYNGVMTITNTNYTIRLMVNTNLEVVKKFRQKFGSLTNALIFCSPIFNKQLNAFLLIGLGSKHSTNVDVIGRIKSTYMTCGTVIDIDRDHTWWYKACRQCTQGLEALTDQFYYAKCNVYSTIFIPKLVSIRVWLVHVVDDSDTATFVLFENFASKDHFPEEQNALTRKTLLFKLTIRHDSLNKFQACVITISRICSDPEITSLALEKNIKLVWVFDYSTKAVHLAFRIQLLLLFVFLNTLQSDHHLFQDVLQKLPPATGVRSGELIGTGSIVGVAGSTTPPSTKAASISNLEADHVVTQTPVKWVCIRSDDDLSSRAPLSASKSLLPAFERCIPGNAIDPDAGDM</sequence>
<dbReference type="AlphaFoldDB" id="A0A445EEU9"/>
<dbReference type="InterPro" id="IPR012340">
    <property type="entry name" value="NA-bd_OB-fold"/>
</dbReference>